<dbReference type="FunFam" id="3.30.70.1050:FF:000004">
    <property type="entry name" value="Trigger factor"/>
    <property type="match status" value="1"/>
</dbReference>
<dbReference type="InterPro" id="IPR001179">
    <property type="entry name" value="PPIase_FKBP_dom"/>
</dbReference>
<dbReference type="PANTHER" id="PTHR30560">
    <property type="entry name" value="TRIGGER FACTOR CHAPERONE AND PEPTIDYL-PROLYL CIS/TRANS ISOMERASE"/>
    <property type="match status" value="1"/>
</dbReference>
<dbReference type="GO" id="GO:0043335">
    <property type="term" value="P:protein unfolding"/>
    <property type="evidence" value="ECO:0007669"/>
    <property type="project" value="TreeGrafter"/>
</dbReference>
<evidence type="ECO:0000256" key="1">
    <source>
        <dbReference type="ARBA" id="ARBA00000971"/>
    </source>
</evidence>
<dbReference type="GO" id="GO:0044183">
    <property type="term" value="F:protein folding chaperone"/>
    <property type="evidence" value="ECO:0007669"/>
    <property type="project" value="TreeGrafter"/>
</dbReference>
<dbReference type="SUPFAM" id="SSF54534">
    <property type="entry name" value="FKBP-like"/>
    <property type="match status" value="1"/>
</dbReference>
<evidence type="ECO:0000256" key="5">
    <source>
        <dbReference type="ARBA" id="ARBA00023186"/>
    </source>
</evidence>
<evidence type="ECO:0000256" key="7">
    <source>
        <dbReference type="ARBA" id="ARBA00024849"/>
    </source>
</evidence>
<dbReference type="Gene3D" id="1.10.3120.10">
    <property type="entry name" value="Trigger factor, C-terminal domain"/>
    <property type="match status" value="1"/>
</dbReference>
<dbReference type="InterPro" id="IPR046357">
    <property type="entry name" value="PPIase_dom_sf"/>
</dbReference>
<comment type="function">
    <text evidence="7">Involved in protein export. Acts as a chaperone by maintaining the newly synthesized protein in an open conformation. Functions as a peptidyl-prolyl cis-trans isomerase.</text>
</comment>
<dbReference type="SUPFAM" id="SSF109998">
    <property type="entry name" value="Triger factor/SurA peptide-binding domain-like"/>
    <property type="match status" value="1"/>
</dbReference>
<dbReference type="EMBL" id="HBGK01051039">
    <property type="protein sequence ID" value="CAD9311148.1"/>
    <property type="molecule type" value="Transcribed_RNA"/>
</dbReference>
<dbReference type="GO" id="GO:0015031">
    <property type="term" value="P:protein transport"/>
    <property type="evidence" value="ECO:0007669"/>
    <property type="project" value="InterPro"/>
</dbReference>
<protein>
    <recommendedName>
        <fullName evidence="3 8">peptidylprolyl isomerase</fullName>
        <ecNumber evidence="3 8">5.2.1.8</ecNumber>
    </recommendedName>
</protein>
<comment type="catalytic activity">
    <reaction evidence="1 8">
        <text>[protein]-peptidylproline (omega=180) = [protein]-peptidylproline (omega=0)</text>
        <dbReference type="Rhea" id="RHEA:16237"/>
        <dbReference type="Rhea" id="RHEA-COMP:10747"/>
        <dbReference type="Rhea" id="RHEA-COMP:10748"/>
        <dbReference type="ChEBI" id="CHEBI:83833"/>
        <dbReference type="ChEBI" id="CHEBI:83834"/>
        <dbReference type="EC" id="5.2.1.8"/>
    </reaction>
</comment>
<evidence type="ECO:0000256" key="4">
    <source>
        <dbReference type="ARBA" id="ARBA00023110"/>
    </source>
</evidence>
<dbReference type="InterPro" id="IPR005215">
    <property type="entry name" value="Trig_fac"/>
</dbReference>
<dbReference type="PANTHER" id="PTHR30560:SF3">
    <property type="entry name" value="TRIGGER FACTOR-LIKE PROTEIN TIG, CHLOROPLASTIC"/>
    <property type="match status" value="1"/>
</dbReference>
<dbReference type="HAMAP" id="MF_00303">
    <property type="entry name" value="Trigger_factor_Tig"/>
    <property type="match status" value="1"/>
</dbReference>
<keyword evidence="5" id="KW-0143">Chaperone</keyword>
<evidence type="ECO:0000256" key="8">
    <source>
        <dbReference type="PROSITE-ProRule" id="PRU00277"/>
    </source>
</evidence>
<gene>
    <name evidence="11" type="ORF">GOCE00092_LOCUS26886</name>
</gene>
<name>A0A7S1VVG8_9STRA</name>
<reference evidence="11" key="1">
    <citation type="submission" date="2021-01" db="EMBL/GenBank/DDBJ databases">
        <authorList>
            <person name="Corre E."/>
            <person name="Pelletier E."/>
            <person name="Niang G."/>
            <person name="Scheremetjew M."/>
            <person name="Finn R."/>
            <person name="Kale V."/>
            <person name="Holt S."/>
            <person name="Cochrane G."/>
            <person name="Meng A."/>
            <person name="Brown T."/>
            <person name="Cohen L."/>
        </authorList>
    </citation>
    <scope>NUCLEOTIDE SEQUENCE</scope>
    <source>
        <strain evidence="11">CCMP 410</strain>
    </source>
</reference>
<keyword evidence="6 8" id="KW-0413">Isomerase</keyword>
<dbReference type="GO" id="GO:0003755">
    <property type="term" value="F:peptidyl-prolyl cis-trans isomerase activity"/>
    <property type="evidence" value="ECO:0007669"/>
    <property type="project" value="UniProtKB-KW"/>
</dbReference>
<dbReference type="InterPro" id="IPR008881">
    <property type="entry name" value="Trigger_fac_ribosome-bd_bac"/>
</dbReference>
<evidence type="ECO:0000313" key="11">
    <source>
        <dbReference type="EMBL" id="CAD9311148.1"/>
    </source>
</evidence>
<keyword evidence="9" id="KW-0175">Coiled coil</keyword>
<organism evidence="11">
    <name type="scientific">Grammatophora oceanica</name>
    <dbReference type="NCBI Taxonomy" id="210454"/>
    <lineage>
        <taxon>Eukaryota</taxon>
        <taxon>Sar</taxon>
        <taxon>Stramenopiles</taxon>
        <taxon>Ochrophyta</taxon>
        <taxon>Bacillariophyta</taxon>
        <taxon>Fragilariophyceae</taxon>
        <taxon>Fragilariophycidae</taxon>
        <taxon>Rhabdonematales</taxon>
        <taxon>Grammatophoraceae</taxon>
        <taxon>Grammatophora</taxon>
    </lineage>
</organism>
<dbReference type="InterPro" id="IPR037041">
    <property type="entry name" value="Trigger_fac_C_sf"/>
</dbReference>
<comment type="similarity">
    <text evidence="2">Belongs to the FKBP-type PPIase family. Tig subfamily.</text>
</comment>
<dbReference type="NCBIfam" id="TIGR00115">
    <property type="entry name" value="tig"/>
    <property type="match status" value="1"/>
</dbReference>
<dbReference type="InterPro" id="IPR036611">
    <property type="entry name" value="Trigger_fac_ribosome-bd_sf"/>
</dbReference>
<dbReference type="Pfam" id="PF05698">
    <property type="entry name" value="Trigger_C"/>
    <property type="match status" value="1"/>
</dbReference>
<evidence type="ECO:0000256" key="2">
    <source>
        <dbReference type="ARBA" id="ARBA00005464"/>
    </source>
</evidence>
<evidence type="ECO:0000256" key="6">
    <source>
        <dbReference type="ARBA" id="ARBA00023235"/>
    </source>
</evidence>
<keyword evidence="4 8" id="KW-0697">Rotamase</keyword>
<dbReference type="Gene3D" id="3.30.70.1050">
    <property type="entry name" value="Trigger factor ribosome-binding domain"/>
    <property type="match status" value="1"/>
</dbReference>
<sequence length="539" mass="59266">MTRLSRYALALFVAVNSSSDAFLSPSTPAFAVTRSKLVSQPTELSMSTLTKLPESAVEIKLEVPGEATKAAYDKAVRELSKQITIPGFRKGSIIPGHILEQNMAAKGGKNALRVEAINSLLGKLIETAIKDEHGLEPIGQPSLVVPAEELANDFEPGNELELSVKCDVWPEIQWQGGDDAKPYLGLTGTYKRKPFDQKKLDNALNDLRERYATLAPAPEGTTLGDGDACRVNMVGYMANEDGTKGEPLPNAASGDDVEVIIGKGRYMEGLVEGIMGASVGDKREIKVTFPVNLRDKTLAGKTALFDIEILEASHRTLPEVTDEFANKVRAGLTAESLQEELRKAVDAEDAREFTPARNKALSEALSEVLDVQVPDTLVTNQAKEKFAVMMTEMRDNGVSDEEIKKQINPENFLKYKKIVKDNIVRDFKVSMAADEIARLEGIEVPDYQVQEQLAKIKKDAAESKEEFDEAMLRGKVETTIMRQMVFDFLAENGKLEVEYESEDDFDEDLLTKLAEESLERERKMAAEAEAKAAAASEDA</sequence>
<accession>A0A7S1VVG8</accession>
<feature type="coiled-coil region" evidence="9">
    <location>
        <begin position="511"/>
        <end position="538"/>
    </location>
</feature>
<evidence type="ECO:0000256" key="9">
    <source>
        <dbReference type="SAM" id="Coils"/>
    </source>
</evidence>
<dbReference type="InterPro" id="IPR008880">
    <property type="entry name" value="Trigger_fac_C"/>
</dbReference>
<dbReference type="PROSITE" id="PS50059">
    <property type="entry name" value="FKBP_PPIASE"/>
    <property type="match status" value="1"/>
</dbReference>
<dbReference type="InterPro" id="IPR027304">
    <property type="entry name" value="Trigger_fact/SurA_dom_sf"/>
</dbReference>
<dbReference type="Pfam" id="PF05697">
    <property type="entry name" value="Trigger_N"/>
    <property type="match status" value="1"/>
</dbReference>
<dbReference type="AlphaFoldDB" id="A0A7S1VVG8"/>
<dbReference type="EC" id="5.2.1.8" evidence="3 8"/>
<dbReference type="SUPFAM" id="SSF102735">
    <property type="entry name" value="Trigger factor ribosome-binding domain"/>
    <property type="match status" value="1"/>
</dbReference>
<dbReference type="Gene3D" id="3.10.50.40">
    <property type="match status" value="1"/>
</dbReference>
<dbReference type="GO" id="GO:0051083">
    <property type="term" value="P:'de novo' cotranslational protein folding"/>
    <property type="evidence" value="ECO:0007669"/>
    <property type="project" value="TreeGrafter"/>
</dbReference>
<proteinExistence type="inferred from homology"/>
<dbReference type="GO" id="GO:0043022">
    <property type="term" value="F:ribosome binding"/>
    <property type="evidence" value="ECO:0007669"/>
    <property type="project" value="TreeGrafter"/>
</dbReference>
<feature type="domain" description="PPIase FKBP-type" evidence="10">
    <location>
        <begin position="226"/>
        <end position="313"/>
    </location>
</feature>
<evidence type="ECO:0000256" key="3">
    <source>
        <dbReference type="ARBA" id="ARBA00013194"/>
    </source>
</evidence>
<evidence type="ECO:0000259" key="10">
    <source>
        <dbReference type="PROSITE" id="PS50059"/>
    </source>
</evidence>
<dbReference type="Pfam" id="PF00254">
    <property type="entry name" value="FKBP_C"/>
    <property type="match status" value="1"/>
</dbReference>